<dbReference type="InterPro" id="IPR035940">
    <property type="entry name" value="CAP_sf"/>
</dbReference>
<evidence type="ECO:0000313" key="5">
    <source>
        <dbReference type="Proteomes" id="UP000317316"/>
    </source>
</evidence>
<dbReference type="Pfam" id="PF14504">
    <property type="entry name" value="CAP_assoc_N"/>
    <property type="match status" value="1"/>
</dbReference>
<feature type="domain" description="SCP" evidence="2">
    <location>
        <begin position="237"/>
        <end position="346"/>
    </location>
</feature>
<evidence type="ECO:0000313" key="4">
    <source>
        <dbReference type="EMBL" id="TQR15900.1"/>
    </source>
</evidence>
<name>A0A544TEP1_9BACI</name>
<keyword evidence="1" id="KW-0472">Membrane</keyword>
<proteinExistence type="predicted"/>
<keyword evidence="5" id="KW-1185">Reference proteome</keyword>
<dbReference type="OrthoDB" id="9783944at2"/>
<dbReference type="Pfam" id="PF00188">
    <property type="entry name" value="CAP"/>
    <property type="match status" value="1"/>
</dbReference>
<accession>A0A544TEP1</accession>
<dbReference type="PANTHER" id="PTHR31157">
    <property type="entry name" value="SCP DOMAIN-CONTAINING PROTEIN"/>
    <property type="match status" value="1"/>
</dbReference>
<dbReference type="EMBL" id="VDGH01000002">
    <property type="protein sequence ID" value="TQR15900.1"/>
    <property type="molecule type" value="Genomic_DNA"/>
</dbReference>
<evidence type="ECO:0000256" key="1">
    <source>
        <dbReference type="SAM" id="Phobius"/>
    </source>
</evidence>
<dbReference type="InterPro" id="IPR029410">
    <property type="entry name" value="CAP_assoc"/>
</dbReference>
<evidence type="ECO:0008006" key="6">
    <source>
        <dbReference type="Google" id="ProtNLM"/>
    </source>
</evidence>
<dbReference type="InterPro" id="IPR014044">
    <property type="entry name" value="CAP_dom"/>
</dbReference>
<sequence length="363" mass="41453">MKNLFRILVAITIVLVIFIYFDNPVQENELIRGSNNSGQLIPQQLPEVTEPANIFDRPKEGVSSLIGESSQKLIELFGKPTRVEPSGFDYDWWVYNDSFSTYRLFGITDDQITQSFAIGSDIDVTPYKIGQSLTDIYRFTLVQSEVTMSIDSNTYTFSLTEEDINTRILVPFDNLFAILYIDMEDQQLEAVRFTDANTLLKLRPYDILYNGTMIDVETPASSLQAAIDRANERQVVEMTNVIRHRHGLQVLESDYALQQIAREHSEEMAKNNIVINDTFEIPKFSDKLKESSIEFARAAGNTAAFYFDAGEAVNGWLNSRDHRASILGEWYTHTGVGVYSNYYTQNLIEQHKVKTRKNSINID</sequence>
<evidence type="ECO:0000259" key="3">
    <source>
        <dbReference type="Pfam" id="PF14504"/>
    </source>
</evidence>
<gene>
    <name evidence="4" type="ORF">FG382_04085</name>
</gene>
<protein>
    <recommendedName>
        <fullName evidence="6">CAP domain-containing protein</fullName>
    </recommendedName>
</protein>
<dbReference type="RefSeq" id="WP_142537621.1">
    <property type="nucleotide sequence ID" value="NZ_BMIE01000001.1"/>
</dbReference>
<dbReference type="CDD" id="cd05379">
    <property type="entry name" value="CAP_bacterial"/>
    <property type="match status" value="1"/>
</dbReference>
<comment type="caution">
    <text evidence="4">The sequence shown here is derived from an EMBL/GenBank/DDBJ whole genome shotgun (WGS) entry which is preliminary data.</text>
</comment>
<reference evidence="4 5" key="1">
    <citation type="submission" date="2019-05" db="EMBL/GenBank/DDBJ databases">
        <title>Psychrobacillus vulpis sp. nov., a new species isolated from feces of a red fox that inhabits in The Tablas de Daimiel Natural Park, Albacete, Spain.</title>
        <authorList>
            <person name="Rodriguez M."/>
            <person name="Reina J.C."/>
            <person name="Bejar V."/>
            <person name="Llamas I."/>
        </authorList>
    </citation>
    <scope>NUCLEOTIDE SEQUENCE [LARGE SCALE GENOMIC DNA]</scope>
    <source>
        <strain evidence="4 5">NEAU-3TGS17</strain>
    </source>
</reference>
<keyword evidence="1" id="KW-1133">Transmembrane helix</keyword>
<dbReference type="PANTHER" id="PTHR31157:SF26">
    <property type="entry name" value="SCP-LIKE EXTRACELLULAR PROTEIN"/>
    <property type="match status" value="1"/>
</dbReference>
<dbReference type="SUPFAM" id="SSF55797">
    <property type="entry name" value="PR-1-like"/>
    <property type="match status" value="1"/>
</dbReference>
<dbReference type="Proteomes" id="UP000317316">
    <property type="component" value="Unassembled WGS sequence"/>
</dbReference>
<organism evidence="4 5">
    <name type="scientific">Psychrobacillus lasiicapitis</name>
    <dbReference type="NCBI Taxonomy" id="1636719"/>
    <lineage>
        <taxon>Bacteria</taxon>
        <taxon>Bacillati</taxon>
        <taxon>Bacillota</taxon>
        <taxon>Bacilli</taxon>
        <taxon>Bacillales</taxon>
        <taxon>Bacillaceae</taxon>
        <taxon>Psychrobacillus</taxon>
    </lineage>
</organism>
<dbReference type="AlphaFoldDB" id="A0A544TEP1"/>
<feature type="domain" description="CAP-associated" evidence="3">
    <location>
        <begin position="66"/>
        <end position="205"/>
    </location>
</feature>
<feature type="transmembrane region" description="Helical" evidence="1">
    <location>
        <begin position="5"/>
        <end position="21"/>
    </location>
</feature>
<evidence type="ECO:0000259" key="2">
    <source>
        <dbReference type="Pfam" id="PF00188"/>
    </source>
</evidence>
<dbReference type="Gene3D" id="3.40.33.10">
    <property type="entry name" value="CAP"/>
    <property type="match status" value="1"/>
</dbReference>
<keyword evidence="1" id="KW-0812">Transmembrane</keyword>